<proteinExistence type="predicted"/>
<dbReference type="OrthoDB" id="5785477at2"/>
<dbReference type="EMBL" id="CP011367">
    <property type="protein sequence ID" value="AKJ96480.1"/>
    <property type="molecule type" value="Genomic_DNA"/>
</dbReference>
<gene>
    <name evidence="2" type="ORF">TVD_09830</name>
</gene>
<evidence type="ECO:0000313" key="3">
    <source>
        <dbReference type="Proteomes" id="UP000064201"/>
    </source>
</evidence>
<dbReference type="Proteomes" id="UP000064201">
    <property type="component" value="Chromosome"/>
</dbReference>
<feature type="compositionally biased region" description="Basic and acidic residues" evidence="1">
    <location>
        <begin position="33"/>
        <end position="58"/>
    </location>
</feature>
<evidence type="ECO:0000313" key="2">
    <source>
        <dbReference type="EMBL" id="AKJ96480.1"/>
    </source>
</evidence>
<organism evidence="2 3">
    <name type="scientific">Thioalkalivibrio versutus</name>
    <dbReference type="NCBI Taxonomy" id="106634"/>
    <lineage>
        <taxon>Bacteria</taxon>
        <taxon>Pseudomonadati</taxon>
        <taxon>Pseudomonadota</taxon>
        <taxon>Gammaproteobacteria</taxon>
        <taxon>Chromatiales</taxon>
        <taxon>Ectothiorhodospiraceae</taxon>
        <taxon>Thioalkalivibrio</taxon>
    </lineage>
</organism>
<dbReference type="KEGG" id="tvr:TVD_09830"/>
<dbReference type="PATRIC" id="fig|106634.4.peg.2015"/>
<feature type="compositionally biased region" description="Low complexity" evidence="1">
    <location>
        <begin position="66"/>
        <end position="83"/>
    </location>
</feature>
<accession>A0A0G3G5D9</accession>
<feature type="region of interest" description="Disordered" evidence="1">
    <location>
        <begin position="13"/>
        <end position="96"/>
    </location>
</feature>
<name>A0A0G3G5D9_9GAMM</name>
<dbReference type="AlphaFoldDB" id="A0A0G3G5D9"/>
<evidence type="ECO:0000256" key="1">
    <source>
        <dbReference type="SAM" id="MobiDB-lite"/>
    </source>
</evidence>
<dbReference type="STRING" id="106634.TVD_09830"/>
<keyword evidence="3" id="KW-1185">Reference proteome</keyword>
<reference evidence="2 3" key="1">
    <citation type="submission" date="2015-04" db="EMBL/GenBank/DDBJ databases">
        <title>Complete Sequence for the Genome of the Thioalkalivibrio versutus D301.</title>
        <authorList>
            <person name="Mu T."/>
            <person name="Zhou J."/>
            <person name="Xu X."/>
        </authorList>
    </citation>
    <scope>NUCLEOTIDE SEQUENCE [LARGE SCALE GENOMIC DNA]</scope>
    <source>
        <strain evidence="2 3">D301</strain>
    </source>
</reference>
<protein>
    <submittedName>
        <fullName evidence="2">Uncharacterized protein</fullName>
    </submittedName>
</protein>
<sequence length="125" mass="13255">MLATGFLLPAVDLAASDRHNPWASVTPEVQRSAPERPRGRFPDRDYDPSRRGESREAPEPGPQQAPPYRGYGPYGPHGAPGAPSFHTPGGMPGGYPYGYPGQSGYPGMGGPSSVFPWGMGGFPFP</sequence>